<dbReference type="Proteomes" id="UP000241362">
    <property type="component" value="Unassembled WGS sequence"/>
</dbReference>
<dbReference type="EMBL" id="PZKE01000022">
    <property type="protein sequence ID" value="PTE12961.1"/>
    <property type="molecule type" value="Genomic_DNA"/>
</dbReference>
<keyword evidence="4" id="KW-1185">Reference proteome</keyword>
<dbReference type="InterPro" id="IPR029058">
    <property type="entry name" value="AB_hydrolase_fold"/>
</dbReference>
<feature type="domain" description="AB hydrolase-1" evidence="2">
    <location>
        <begin position="37"/>
        <end position="268"/>
    </location>
</feature>
<dbReference type="PANTHER" id="PTHR43798">
    <property type="entry name" value="MONOACYLGLYCEROL LIPASE"/>
    <property type="match status" value="1"/>
</dbReference>
<keyword evidence="1" id="KW-0378">Hydrolase</keyword>
<evidence type="ECO:0000256" key="1">
    <source>
        <dbReference type="ARBA" id="ARBA00022801"/>
    </source>
</evidence>
<dbReference type="InterPro" id="IPR000073">
    <property type="entry name" value="AB_hydrolase_1"/>
</dbReference>
<comment type="caution">
    <text evidence="3">The sequence shown here is derived from an EMBL/GenBank/DDBJ whole genome shotgun (WGS) entry which is preliminary data.</text>
</comment>
<proteinExistence type="predicted"/>
<evidence type="ECO:0000313" key="3">
    <source>
        <dbReference type="EMBL" id="PTE12961.1"/>
    </source>
</evidence>
<dbReference type="GO" id="GO:0016020">
    <property type="term" value="C:membrane"/>
    <property type="evidence" value="ECO:0007669"/>
    <property type="project" value="TreeGrafter"/>
</dbReference>
<dbReference type="NCBIfam" id="TIGR03056">
    <property type="entry name" value="bchO_mg_che_rel"/>
    <property type="match status" value="1"/>
</dbReference>
<dbReference type="InterPro" id="IPR017497">
    <property type="entry name" value="BchO"/>
</dbReference>
<dbReference type="PRINTS" id="PR00111">
    <property type="entry name" value="ABHYDROLASE"/>
</dbReference>
<name>A0A2T4J4Z2_FUSBL</name>
<reference evidence="3 4" key="1">
    <citation type="submission" date="2018-03" db="EMBL/GenBank/DDBJ databases">
        <title>Rhodobacter blasticus.</title>
        <authorList>
            <person name="Meyer T.E."/>
            <person name="Miller S."/>
            <person name="Lodha T."/>
            <person name="Gandham S."/>
            <person name="Chintalapati S."/>
            <person name="Chintalapati V.R."/>
        </authorList>
    </citation>
    <scope>NUCLEOTIDE SEQUENCE [LARGE SCALE GENOMIC DNA]</scope>
    <source>
        <strain evidence="3 4">DSM 2131</strain>
    </source>
</reference>
<accession>A0A2T4J4Z2</accession>
<dbReference type="PANTHER" id="PTHR43798:SF31">
    <property type="entry name" value="AB HYDROLASE SUPERFAMILY PROTEIN YCLE"/>
    <property type="match status" value="1"/>
</dbReference>
<dbReference type="InterPro" id="IPR050266">
    <property type="entry name" value="AB_hydrolase_sf"/>
</dbReference>
<protein>
    <submittedName>
        <fullName evidence="3">Magnesium chelatase</fullName>
    </submittedName>
</protein>
<gene>
    <name evidence="3" type="ORF">C5F44_15810</name>
</gene>
<evidence type="ECO:0000313" key="4">
    <source>
        <dbReference type="Proteomes" id="UP000241362"/>
    </source>
</evidence>
<organism evidence="3 4">
    <name type="scientific">Fuscovulum blasticum DSM 2131</name>
    <dbReference type="NCBI Taxonomy" id="1188250"/>
    <lineage>
        <taxon>Bacteria</taxon>
        <taxon>Pseudomonadati</taxon>
        <taxon>Pseudomonadota</taxon>
        <taxon>Alphaproteobacteria</taxon>
        <taxon>Rhodobacterales</taxon>
        <taxon>Paracoccaceae</taxon>
        <taxon>Pseudogemmobacter</taxon>
    </lineage>
</organism>
<evidence type="ECO:0000259" key="2">
    <source>
        <dbReference type="Pfam" id="PF00561"/>
    </source>
</evidence>
<dbReference type="AlphaFoldDB" id="A0A2T4J4Z2"/>
<dbReference type="SUPFAM" id="SSF53474">
    <property type="entry name" value="alpha/beta-Hydrolases"/>
    <property type="match status" value="1"/>
</dbReference>
<dbReference type="Pfam" id="PF00561">
    <property type="entry name" value="Abhydrolase_1"/>
    <property type="match status" value="1"/>
</dbReference>
<sequence length="293" mass="31186">MEPARLPRDWPYRDRISRIACAPNDWAVLDIGTGPDVLLLHGAGGSAHSFRNLIPHLSGYRVLAIDHPGQGCTRAGNRARLGIDAVAEDLARLIAQQGWQPQAVIGHSAGAALALRLAESVPLRAVVGINAALGTFEGAAGVLFPLFARVLAATPFVPDLFSRVWGNAAAVNRLIGSTGSHLDAAGLAQYLWLVQNRGHVDGTLAMMAAWRLEPLLARLPRIVTPVQLIASSGDRTVPARISRAAAGRMTTASYQELPRLGHLVHEEAADKVAALLLPWLQARLNDAAEPGRT</sequence>
<dbReference type="RefSeq" id="WP_107674515.1">
    <property type="nucleotide sequence ID" value="NZ_PZKE01000022.1"/>
</dbReference>
<dbReference type="Gene3D" id="3.40.50.1820">
    <property type="entry name" value="alpha/beta hydrolase"/>
    <property type="match status" value="1"/>
</dbReference>
<dbReference type="GO" id="GO:0016787">
    <property type="term" value="F:hydrolase activity"/>
    <property type="evidence" value="ECO:0007669"/>
    <property type="project" value="UniProtKB-KW"/>
</dbReference>